<reference evidence="2" key="4">
    <citation type="submission" date="2019-03" db="UniProtKB">
        <authorList>
            <consortium name="EnsemblPlants"/>
        </authorList>
    </citation>
    <scope>IDENTIFICATION</scope>
</reference>
<evidence type="ECO:0000313" key="3">
    <source>
        <dbReference type="Proteomes" id="UP000015105"/>
    </source>
</evidence>
<dbReference type="Proteomes" id="UP000015105">
    <property type="component" value="Chromosome 2D"/>
</dbReference>
<dbReference type="Pfam" id="PF03936">
    <property type="entry name" value="Terpene_synth_C"/>
    <property type="match status" value="1"/>
</dbReference>
<reference evidence="2" key="3">
    <citation type="journal article" date="2017" name="Nature">
        <title>Genome sequence of the progenitor of the wheat D genome Aegilops tauschii.</title>
        <authorList>
            <person name="Luo M.C."/>
            <person name="Gu Y.Q."/>
            <person name="Puiu D."/>
            <person name="Wang H."/>
            <person name="Twardziok S.O."/>
            <person name="Deal K.R."/>
            <person name="Huo N."/>
            <person name="Zhu T."/>
            <person name="Wang L."/>
            <person name="Wang Y."/>
            <person name="McGuire P.E."/>
            <person name="Liu S."/>
            <person name="Long H."/>
            <person name="Ramasamy R.K."/>
            <person name="Rodriguez J.C."/>
            <person name="Van S.L."/>
            <person name="Yuan L."/>
            <person name="Wang Z."/>
            <person name="Xia Z."/>
            <person name="Xiao L."/>
            <person name="Anderson O.D."/>
            <person name="Ouyang S."/>
            <person name="Liang Y."/>
            <person name="Zimin A.V."/>
            <person name="Pertea G."/>
            <person name="Qi P."/>
            <person name="Bennetzen J.L."/>
            <person name="Dai X."/>
            <person name="Dawson M.W."/>
            <person name="Muller H.G."/>
            <person name="Kugler K."/>
            <person name="Rivarola-Duarte L."/>
            <person name="Spannagl M."/>
            <person name="Mayer K.F.X."/>
            <person name="Lu F.H."/>
            <person name="Bevan M.W."/>
            <person name="Leroy P."/>
            <person name="Li P."/>
            <person name="You F.M."/>
            <person name="Sun Q."/>
            <person name="Liu Z."/>
            <person name="Lyons E."/>
            <person name="Wicker T."/>
            <person name="Salzberg S.L."/>
            <person name="Devos K.M."/>
            <person name="Dvorak J."/>
        </authorList>
    </citation>
    <scope>NUCLEOTIDE SEQUENCE [LARGE SCALE GENOMIC DNA]</scope>
    <source>
        <strain evidence="2">cv. AL8/78</strain>
    </source>
</reference>
<organism evidence="2 3">
    <name type="scientific">Aegilops tauschii subsp. strangulata</name>
    <name type="common">Goatgrass</name>
    <dbReference type="NCBI Taxonomy" id="200361"/>
    <lineage>
        <taxon>Eukaryota</taxon>
        <taxon>Viridiplantae</taxon>
        <taxon>Streptophyta</taxon>
        <taxon>Embryophyta</taxon>
        <taxon>Tracheophyta</taxon>
        <taxon>Spermatophyta</taxon>
        <taxon>Magnoliopsida</taxon>
        <taxon>Liliopsida</taxon>
        <taxon>Poales</taxon>
        <taxon>Poaceae</taxon>
        <taxon>BOP clade</taxon>
        <taxon>Pooideae</taxon>
        <taxon>Triticodae</taxon>
        <taxon>Triticeae</taxon>
        <taxon>Triticinae</taxon>
        <taxon>Aegilops</taxon>
    </lineage>
</organism>
<dbReference type="GO" id="GO:0000287">
    <property type="term" value="F:magnesium ion binding"/>
    <property type="evidence" value="ECO:0007669"/>
    <property type="project" value="InterPro"/>
</dbReference>
<evidence type="ECO:0000313" key="2">
    <source>
        <dbReference type="EnsemblPlants" id="AET2Gv20272100.1"/>
    </source>
</evidence>
<dbReference type="InterPro" id="IPR005630">
    <property type="entry name" value="Terpene_synthase_metal-bd"/>
</dbReference>
<reference evidence="3" key="2">
    <citation type="journal article" date="2017" name="Nat. Plants">
        <title>The Aegilops tauschii genome reveals multiple impacts of transposons.</title>
        <authorList>
            <person name="Zhao G."/>
            <person name="Zou C."/>
            <person name="Li K."/>
            <person name="Wang K."/>
            <person name="Li T."/>
            <person name="Gao L."/>
            <person name="Zhang X."/>
            <person name="Wang H."/>
            <person name="Yang Z."/>
            <person name="Liu X."/>
            <person name="Jiang W."/>
            <person name="Mao L."/>
            <person name="Kong X."/>
            <person name="Jiao Y."/>
            <person name="Jia J."/>
        </authorList>
    </citation>
    <scope>NUCLEOTIDE SEQUENCE [LARGE SCALE GENOMIC DNA]</scope>
    <source>
        <strain evidence="3">cv. AL8/78</strain>
    </source>
</reference>
<keyword evidence="3" id="KW-1185">Reference proteome</keyword>
<evidence type="ECO:0000259" key="1">
    <source>
        <dbReference type="Pfam" id="PF03936"/>
    </source>
</evidence>
<reference evidence="3" key="1">
    <citation type="journal article" date="2014" name="Science">
        <title>Ancient hybridizations among the ancestral genomes of bread wheat.</title>
        <authorList>
            <consortium name="International Wheat Genome Sequencing Consortium,"/>
            <person name="Marcussen T."/>
            <person name="Sandve S.R."/>
            <person name="Heier L."/>
            <person name="Spannagl M."/>
            <person name="Pfeifer M."/>
            <person name="Jakobsen K.S."/>
            <person name="Wulff B.B."/>
            <person name="Steuernagel B."/>
            <person name="Mayer K.F."/>
            <person name="Olsen O.A."/>
        </authorList>
    </citation>
    <scope>NUCLEOTIDE SEQUENCE [LARGE SCALE GENOMIC DNA]</scope>
    <source>
        <strain evidence="3">cv. AL8/78</strain>
    </source>
</reference>
<dbReference type="AlphaFoldDB" id="A0A453AVG1"/>
<dbReference type="InterPro" id="IPR008949">
    <property type="entry name" value="Isoprenoid_synthase_dom_sf"/>
</dbReference>
<reference evidence="2" key="5">
    <citation type="journal article" date="2021" name="G3 (Bethesda)">
        <title>Aegilops tauschii genome assembly Aet v5.0 features greater sequence contiguity and improved annotation.</title>
        <authorList>
            <person name="Wang L."/>
            <person name="Zhu T."/>
            <person name="Rodriguez J.C."/>
            <person name="Deal K.R."/>
            <person name="Dubcovsky J."/>
            <person name="McGuire P.E."/>
            <person name="Lux T."/>
            <person name="Spannagl M."/>
            <person name="Mayer K.F.X."/>
            <person name="Baldrich P."/>
            <person name="Meyers B.C."/>
            <person name="Huo N."/>
            <person name="Gu Y.Q."/>
            <person name="Zhou H."/>
            <person name="Devos K.M."/>
            <person name="Bennetzen J.L."/>
            <person name="Unver T."/>
            <person name="Budak H."/>
            <person name="Gulick P.J."/>
            <person name="Galiba G."/>
            <person name="Kalapos B."/>
            <person name="Nelson D.R."/>
            <person name="Li P."/>
            <person name="You F.M."/>
            <person name="Luo M.C."/>
            <person name="Dvorak J."/>
        </authorList>
    </citation>
    <scope>NUCLEOTIDE SEQUENCE [LARGE SCALE GENOMIC DNA]</scope>
    <source>
        <strain evidence="2">cv. AL8/78</strain>
    </source>
</reference>
<sequence length="52" mass="5719">MGDTATKEALEWALGCTDAVRACAEVTRFMNDLASFKVQITCPRLSPILFIL</sequence>
<feature type="domain" description="Terpene synthase metal-binding" evidence="1">
    <location>
        <begin position="1"/>
        <end position="38"/>
    </location>
</feature>
<protein>
    <recommendedName>
        <fullName evidence="1">Terpene synthase metal-binding domain-containing protein</fullName>
    </recommendedName>
</protein>
<accession>A0A453AVG1</accession>
<proteinExistence type="predicted"/>
<dbReference type="EnsemblPlants" id="AET2Gv20272100.1">
    <property type="protein sequence ID" value="AET2Gv20272100.1"/>
    <property type="gene ID" value="AET2Gv20272100"/>
</dbReference>
<dbReference type="Gene3D" id="1.10.600.10">
    <property type="entry name" value="Farnesyl Diphosphate Synthase"/>
    <property type="match status" value="1"/>
</dbReference>
<name>A0A453AVG1_AEGTS</name>
<dbReference type="SUPFAM" id="SSF48576">
    <property type="entry name" value="Terpenoid synthases"/>
    <property type="match status" value="1"/>
</dbReference>
<dbReference type="GO" id="GO:0010333">
    <property type="term" value="F:terpene synthase activity"/>
    <property type="evidence" value="ECO:0007669"/>
    <property type="project" value="InterPro"/>
</dbReference>
<dbReference type="Gramene" id="AET2Gv20272100.1">
    <property type="protein sequence ID" value="AET2Gv20272100.1"/>
    <property type="gene ID" value="AET2Gv20272100"/>
</dbReference>